<organism evidence="1 2">
    <name type="scientific">Thermomonospora cellulosilytica</name>
    <dbReference type="NCBI Taxonomy" id="1411118"/>
    <lineage>
        <taxon>Bacteria</taxon>
        <taxon>Bacillati</taxon>
        <taxon>Actinomycetota</taxon>
        <taxon>Actinomycetes</taxon>
        <taxon>Streptosporangiales</taxon>
        <taxon>Thermomonosporaceae</taxon>
        <taxon>Thermomonospora</taxon>
    </lineage>
</organism>
<evidence type="ECO:0000313" key="1">
    <source>
        <dbReference type="EMBL" id="MBA9001718.1"/>
    </source>
</evidence>
<reference evidence="1 2" key="1">
    <citation type="submission" date="2020-08" db="EMBL/GenBank/DDBJ databases">
        <title>Sequencing the genomes of 1000 actinobacteria strains.</title>
        <authorList>
            <person name="Klenk H.-P."/>
        </authorList>
    </citation>
    <scope>NUCLEOTIDE SEQUENCE [LARGE SCALE GENOMIC DNA]</scope>
    <source>
        <strain evidence="1 2">DSM 45823</strain>
    </source>
</reference>
<proteinExistence type="predicted"/>
<gene>
    <name evidence="1" type="ORF">HNR21_000600</name>
</gene>
<comment type="caution">
    <text evidence="1">The sequence shown here is derived from an EMBL/GenBank/DDBJ whole genome shotgun (WGS) entry which is preliminary data.</text>
</comment>
<protein>
    <submittedName>
        <fullName evidence="1">Uncharacterized protein</fullName>
    </submittedName>
</protein>
<dbReference type="AlphaFoldDB" id="A0A7W3MTP6"/>
<evidence type="ECO:0000313" key="2">
    <source>
        <dbReference type="Proteomes" id="UP000539313"/>
    </source>
</evidence>
<name>A0A7W3MTP6_9ACTN</name>
<accession>A0A7W3MTP6</accession>
<dbReference type="EMBL" id="JACJII010000001">
    <property type="protein sequence ID" value="MBA9001718.1"/>
    <property type="molecule type" value="Genomic_DNA"/>
</dbReference>
<sequence length="46" mass="4709">MISSAPCPAAHRAASRSSFGVPELRLTSTFPLSAASEPANVSYMAA</sequence>
<dbReference type="Proteomes" id="UP000539313">
    <property type="component" value="Unassembled WGS sequence"/>
</dbReference>
<keyword evidence="2" id="KW-1185">Reference proteome</keyword>